<feature type="non-terminal residue" evidence="1">
    <location>
        <position position="113"/>
    </location>
</feature>
<feature type="non-terminal residue" evidence="1">
    <location>
        <position position="1"/>
    </location>
</feature>
<sequence>IPIIYKIPFNTQQNLPKNEPSLNFCPKNLNNSQTYCKIQNNLSTLQNLIHQQMIAEHLPFTLIQQPDRNRRSLAFVGDFFEWCCDIATEHQIHDLVDNEKEITQHTNELIDTV</sequence>
<name>A0A1B6FRI5_9HEMI</name>
<accession>A0A1B6FRI5</accession>
<dbReference type="AlphaFoldDB" id="A0A1B6FRI5"/>
<evidence type="ECO:0000313" key="1">
    <source>
        <dbReference type="EMBL" id="JAS52779.1"/>
    </source>
</evidence>
<proteinExistence type="predicted"/>
<reference evidence="1" key="1">
    <citation type="submission" date="2015-11" db="EMBL/GenBank/DDBJ databases">
        <title>De novo transcriptome assembly of four potential Pierce s Disease insect vectors from Arizona vineyards.</title>
        <authorList>
            <person name="Tassone E.E."/>
        </authorList>
    </citation>
    <scope>NUCLEOTIDE SEQUENCE</scope>
</reference>
<dbReference type="EMBL" id="GECZ01016990">
    <property type="protein sequence ID" value="JAS52779.1"/>
    <property type="molecule type" value="Transcribed_RNA"/>
</dbReference>
<organism evidence="1">
    <name type="scientific">Cuerna arida</name>
    <dbReference type="NCBI Taxonomy" id="1464854"/>
    <lineage>
        <taxon>Eukaryota</taxon>
        <taxon>Metazoa</taxon>
        <taxon>Ecdysozoa</taxon>
        <taxon>Arthropoda</taxon>
        <taxon>Hexapoda</taxon>
        <taxon>Insecta</taxon>
        <taxon>Pterygota</taxon>
        <taxon>Neoptera</taxon>
        <taxon>Paraneoptera</taxon>
        <taxon>Hemiptera</taxon>
        <taxon>Auchenorrhyncha</taxon>
        <taxon>Membracoidea</taxon>
        <taxon>Cicadellidae</taxon>
        <taxon>Cicadellinae</taxon>
        <taxon>Proconiini</taxon>
        <taxon>Cuerna</taxon>
    </lineage>
</organism>
<protein>
    <submittedName>
        <fullName evidence="1">Uncharacterized protein</fullName>
    </submittedName>
</protein>
<gene>
    <name evidence="1" type="ORF">g.254</name>
</gene>